<feature type="binding site" evidence="3">
    <location>
        <position position="15"/>
    </location>
    <ligand>
        <name>substrate</name>
    </ligand>
</feature>
<dbReference type="Gene3D" id="3.10.310.10">
    <property type="entry name" value="Diaminopimelate Epimerase, Chain A, domain 1"/>
    <property type="match status" value="2"/>
</dbReference>
<feature type="active site" description="Proton donor" evidence="3">
    <location>
        <position position="80"/>
    </location>
</feature>
<evidence type="ECO:0000256" key="3">
    <source>
        <dbReference type="HAMAP-Rule" id="MF_00197"/>
    </source>
</evidence>
<sequence>MSVKIPFFKYQGAGNDFVLIDNRNGDFDANNHELVAKMCDRRFGIGADGLMLLEEGNNDGETTDFTMVYFNADGQIGSMCGNGGRCIVAFARDLEIIAENTVFMAVDGIHHASIEGNQVKLGMIDVDHFEKDGDAYILQTGSPHYVDFVKELAQVDVYQAGYAIRNNTTYAKDGINVNFVEKEGDAYFCRTFERGVEDETFACGTGATAVAMAVALKENREGHQDIPIRVLGGQLRISFDKQDQKFRNVFLHGPAQQVFRGEF</sequence>
<dbReference type="GO" id="GO:0008837">
    <property type="term" value="F:diaminopimelate epimerase activity"/>
    <property type="evidence" value="ECO:0007669"/>
    <property type="project" value="UniProtKB-EC"/>
</dbReference>
<comment type="subcellular location">
    <subcellularLocation>
        <location evidence="3">Cytoplasm</location>
    </subcellularLocation>
</comment>
<name>A0ABW5NH21_9SPHI</name>
<reference evidence="6" key="1">
    <citation type="journal article" date="2019" name="Int. J. Syst. Evol. Microbiol.">
        <title>The Global Catalogue of Microorganisms (GCM) 10K type strain sequencing project: providing services to taxonomists for standard genome sequencing and annotation.</title>
        <authorList>
            <consortium name="The Broad Institute Genomics Platform"/>
            <consortium name="The Broad Institute Genome Sequencing Center for Infectious Disease"/>
            <person name="Wu L."/>
            <person name="Ma J."/>
        </authorList>
    </citation>
    <scope>NUCLEOTIDE SEQUENCE [LARGE SCALE GENOMIC DNA]</scope>
    <source>
        <strain evidence="6">KCTC 42248</strain>
    </source>
</reference>
<feature type="active site" description="Proton acceptor" evidence="3">
    <location>
        <position position="203"/>
    </location>
</feature>
<dbReference type="EC" id="5.1.1.7" evidence="3 4"/>
<keyword evidence="3" id="KW-0028">Amino-acid biosynthesis</keyword>
<evidence type="ECO:0000313" key="5">
    <source>
        <dbReference type="EMBL" id="MFD2598195.1"/>
    </source>
</evidence>
<comment type="caution">
    <text evidence="5">The sequence shown here is derived from an EMBL/GenBank/DDBJ whole genome shotgun (WGS) entry which is preliminary data.</text>
</comment>
<comment type="caution">
    <text evidence="3">Lacks conserved residue(s) required for the propagation of feature annotation.</text>
</comment>
<dbReference type="SUPFAM" id="SSF54506">
    <property type="entry name" value="Diaminopimelate epimerase-like"/>
    <property type="match status" value="2"/>
</dbReference>
<protein>
    <recommendedName>
        <fullName evidence="3 4">Diaminopimelate epimerase</fullName>
        <shortName evidence="3">DAP epimerase</shortName>
        <ecNumber evidence="3 4">5.1.1.7</ecNumber>
    </recommendedName>
    <alternativeName>
        <fullName evidence="3">PLP-independent amino acid racemase</fullName>
    </alternativeName>
</protein>
<dbReference type="RefSeq" id="WP_380867898.1">
    <property type="nucleotide sequence ID" value="NZ_JBHUMA010000004.1"/>
</dbReference>
<feature type="site" description="Could be important to modulate the pK values of the two catalytic cysteine residues" evidence="3">
    <location>
        <position position="144"/>
    </location>
</feature>
<keyword evidence="3" id="KW-0457">Lysine biosynthesis</keyword>
<keyword evidence="2 3" id="KW-0413">Isomerase</keyword>
<comment type="pathway">
    <text evidence="3">Amino-acid biosynthesis; L-lysine biosynthesis via DAP pathway; DL-2,6-diaminopimelate from LL-2,6-diaminopimelate: step 1/1.</text>
</comment>
<evidence type="ECO:0000256" key="1">
    <source>
        <dbReference type="ARBA" id="ARBA00010219"/>
    </source>
</evidence>
<feature type="binding site" evidence="3">
    <location>
        <begin position="81"/>
        <end position="82"/>
    </location>
    <ligand>
        <name>substrate</name>
    </ligand>
</feature>
<proteinExistence type="inferred from homology"/>
<dbReference type="PANTHER" id="PTHR31689">
    <property type="entry name" value="DIAMINOPIMELATE EPIMERASE, CHLOROPLASTIC"/>
    <property type="match status" value="1"/>
</dbReference>
<evidence type="ECO:0000256" key="2">
    <source>
        <dbReference type="ARBA" id="ARBA00023235"/>
    </source>
</evidence>
<keyword evidence="3" id="KW-0963">Cytoplasm</keyword>
<evidence type="ECO:0000256" key="4">
    <source>
        <dbReference type="NCBIfam" id="TIGR00652"/>
    </source>
</evidence>
<dbReference type="Pfam" id="PF01678">
    <property type="entry name" value="DAP_epimerase"/>
    <property type="match status" value="2"/>
</dbReference>
<feature type="site" description="Could be important to modulate the pK values of the two catalytic cysteine residues" evidence="3">
    <location>
        <position position="193"/>
    </location>
</feature>
<accession>A0ABW5NH21</accession>
<feature type="binding site" evidence="3">
    <location>
        <begin position="193"/>
        <end position="194"/>
    </location>
    <ligand>
        <name>substrate</name>
    </ligand>
</feature>
<dbReference type="InterPro" id="IPR001653">
    <property type="entry name" value="DAP_epimerase_DapF"/>
</dbReference>
<evidence type="ECO:0000313" key="6">
    <source>
        <dbReference type="Proteomes" id="UP001597393"/>
    </source>
</evidence>
<dbReference type="NCBIfam" id="TIGR00652">
    <property type="entry name" value="DapF"/>
    <property type="match status" value="1"/>
</dbReference>
<feature type="binding site" evidence="3">
    <location>
        <begin position="204"/>
        <end position="205"/>
    </location>
    <ligand>
        <name>substrate</name>
    </ligand>
</feature>
<dbReference type="HAMAP" id="MF_00197">
    <property type="entry name" value="DAP_epimerase"/>
    <property type="match status" value="1"/>
</dbReference>
<keyword evidence="6" id="KW-1185">Reference proteome</keyword>
<feature type="binding site" evidence="3">
    <location>
        <position position="71"/>
    </location>
    <ligand>
        <name>substrate</name>
    </ligand>
</feature>
<dbReference type="PANTHER" id="PTHR31689:SF0">
    <property type="entry name" value="DIAMINOPIMELATE EPIMERASE"/>
    <property type="match status" value="1"/>
</dbReference>
<comment type="similarity">
    <text evidence="1 3">Belongs to the diaminopimelate epimerase family.</text>
</comment>
<feature type="binding site" evidence="3">
    <location>
        <position position="176"/>
    </location>
    <ligand>
        <name>substrate</name>
    </ligand>
</feature>
<dbReference type="Proteomes" id="UP001597393">
    <property type="component" value="Unassembled WGS sequence"/>
</dbReference>
<gene>
    <name evidence="3 5" type="primary">dapF</name>
    <name evidence="5" type="ORF">ACFSQ3_04455</name>
</gene>
<comment type="function">
    <text evidence="3">Catalyzes the stereoinversion of LL-2,6-diaminopimelate (L,L-DAP) to meso-diaminopimelate (meso-DAP), a precursor of L-lysine and an essential component of the bacterial peptidoglycan.</text>
</comment>
<dbReference type="EMBL" id="JBHUMA010000004">
    <property type="protein sequence ID" value="MFD2598195.1"/>
    <property type="molecule type" value="Genomic_DNA"/>
</dbReference>
<comment type="subunit">
    <text evidence="3">Homodimer.</text>
</comment>
<comment type="catalytic activity">
    <reaction evidence="3">
        <text>(2S,6S)-2,6-diaminopimelate = meso-2,6-diaminopimelate</text>
        <dbReference type="Rhea" id="RHEA:15393"/>
        <dbReference type="ChEBI" id="CHEBI:57609"/>
        <dbReference type="ChEBI" id="CHEBI:57791"/>
        <dbReference type="EC" id="5.1.1.7"/>
    </reaction>
</comment>
<organism evidence="5 6">
    <name type="scientific">Sphingobacterium corticis</name>
    <dbReference type="NCBI Taxonomy" id="1812823"/>
    <lineage>
        <taxon>Bacteria</taxon>
        <taxon>Pseudomonadati</taxon>
        <taxon>Bacteroidota</taxon>
        <taxon>Sphingobacteriia</taxon>
        <taxon>Sphingobacteriales</taxon>
        <taxon>Sphingobacteriaceae</taxon>
        <taxon>Sphingobacterium</taxon>
    </lineage>
</organism>